<dbReference type="InterPro" id="IPR010982">
    <property type="entry name" value="Lambda_DNA-bd_dom_sf"/>
</dbReference>
<dbReference type="Pfam" id="PF13560">
    <property type="entry name" value="HTH_31"/>
    <property type="match status" value="1"/>
</dbReference>
<evidence type="ECO:0000313" key="2">
    <source>
        <dbReference type="EMBL" id="NMP23420.1"/>
    </source>
</evidence>
<gene>
    <name evidence="2" type="ORF">HIJ39_13825</name>
</gene>
<dbReference type="AlphaFoldDB" id="A0A7Y0Q3I3"/>
<dbReference type="Gene3D" id="1.10.260.40">
    <property type="entry name" value="lambda repressor-like DNA-binding domains"/>
    <property type="match status" value="1"/>
</dbReference>
<dbReference type="Proteomes" id="UP000533476">
    <property type="component" value="Unassembled WGS sequence"/>
</dbReference>
<proteinExistence type="predicted"/>
<sequence length="83" mass="9099">MGTRHPLGEAIRMARHRRHWTQQQLAMAIPVDSVHLSRWETGARTVPLAAVARIALLLNAPGLLQTACDLCPIGQAQCHEEVG</sequence>
<evidence type="ECO:0000313" key="3">
    <source>
        <dbReference type="Proteomes" id="UP000533476"/>
    </source>
</evidence>
<accession>A0A7Y0Q3I3</accession>
<dbReference type="SUPFAM" id="SSF47413">
    <property type="entry name" value="lambda repressor-like DNA-binding domains"/>
    <property type="match status" value="1"/>
</dbReference>
<dbReference type="SMART" id="SM00530">
    <property type="entry name" value="HTH_XRE"/>
    <property type="match status" value="1"/>
</dbReference>
<dbReference type="PROSITE" id="PS50943">
    <property type="entry name" value="HTH_CROC1"/>
    <property type="match status" value="1"/>
</dbReference>
<dbReference type="CDD" id="cd00093">
    <property type="entry name" value="HTH_XRE"/>
    <property type="match status" value="1"/>
</dbReference>
<comment type="caution">
    <text evidence="2">The sequence shown here is derived from an EMBL/GenBank/DDBJ whole genome shotgun (WGS) entry which is preliminary data.</text>
</comment>
<organism evidence="2 3">
    <name type="scientific">Sulfobacillus harzensis</name>
    <dbReference type="NCBI Taxonomy" id="2729629"/>
    <lineage>
        <taxon>Bacteria</taxon>
        <taxon>Bacillati</taxon>
        <taxon>Bacillota</taxon>
        <taxon>Clostridia</taxon>
        <taxon>Eubacteriales</taxon>
        <taxon>Clostridiales Family XVII. Incertae Sedis</taxon>
        <taxon>Sulfobacillus</taxon>
    </lineage>
</organism>
<reference evidence="2 3" key="1">
    <citation type="submission" date="2020-04" db="EMBL/GenBank/DDBJ databases">
        <authorList>
            <person name="Zhang R."/>
            <person name="Schippers A."/>
        </authorList>
    </citation>
    <scope>NUCLEOTIDE SEQUENCE [LARGE SCALE GENOMIC DNA]</scope>
    <source>
        <strain evidence="2 3">DSM 109850</strain>
    </source>
</reference>
<dbReference type="InterPro" id="IPR001387">
    <property type="entry name" value="Cro/C1-type_HTH"/>
</dbReference>
<dbReference type="RefSeq" id="WP_169100686.1">
    <property type="nucleotide sequence ID" value="NZ_JABBVZ010000051.1"/>
</dbReference>
<keyword evidence="3" id="KW-1185">Reference proteome</keyword>
<name>A0A7Y0Q3I3_9FIRM</name>
<protein>
    <submittedName>
        <fullName evidence="2">Helix-turn-helix transcriptional regulator</fullName>
    </submittedName>
</protein>
<feature type="domain" description="HTH cro/C1-type" evidence="1">
    <location>
        <begin position="11"/>
        <end position="64"/>
    </location>
</feature>
<evidence type="ECO:0000259" key="1">
    <source>
        <dbReference type="PROSITE" id="PS50943"/>
    </source>
</evidence>
<dbReference type="EMBL" id="JABBVZ010000051">
    <property type="protein sequence ID" value="NMP23420.1"/>
    <property type="molecule type" value="Genomic_DNA"/>
</dbReference>
<dbReference type="GO" id="GO:0003677">
    <property type="term" value="F:DNA binding"/>
    <property type="evidence" value="ECO:0007669"/>
    <property type="project" value="InterPro"/>
</dbReference>